<dbReference type="InterPro" id="IPR006963">
    <property type="entry name" value="Mopterin_OxRdtase_4Fe-4S_dom"/>
</dbReference>
<evidence type="ECO:0000256" key="8">
    <source>
        <dbReference type="ARBA" id="ARBA00023014"/>
    </source>
</evidence>
<dbReference type="Proteomes" id="UP000462865">
    <property type="component" value="Unassembled WGS sequence"/>
</dbReference>
<dbReference type="GO" id="GO:0051539">
    <property type="term" value="F:4 iron, 4 sulfur cluster binding"/>
    <property type="evidence" value="ECO:0007669"/>
    <property type="project" value="UniProtKB-KW"/>
</dbReference>
<proteinExistence type="inferred from homology"/>
<evidence type="ECO:0000256" key="2">
    <source>
        <dbReference type="ARBA" id="ARBA00022485"/>
    </source>
</evidence>
<dbReference type="GO" id="GO:0043546">
    <property type="term" value="F:molybdopterin cofactor binding"/>
    <property type="evidence" value="ECO:0007669"/>
    <property type="project" value="InterPro"/>
</dbReference>
<keyword evidence="7" id="KW-0408">Iron</keyword>
<dbReference type="InterPro" id="IPR050612">
    <property type="entry name" value="Prok_Mopterin_Oxidored"/>
</dbReference>
<dbReference type="Pfam" id="PF04879">
    <property type="entry name" value="Molybdop_Fe4S4"/>
    <property type="match status" value="1"/>
</dbReference>
<evidence type="ECO:0000256" key="1">
    <source>
        <dbReference type="ARBA" id="ARBA00010312"/>
    </source>
</evidence>
<keyword evidence="4" id="KW-0479">Metal-binding</keyword>
<keyword evidence="5" id="KW-0732">Signal</keyword>
<evidence type="ECO:0000259" key="9">
    <source>
        <dbReference type="PROSITE" id="PS51669"/>
    </source>
</evidence>
<keyword evidence="8" id="KW-0411">Iron-sulfur</keyword>
<evidence type="ECO:0000256" key="3">
    <source>
        <dbReference type="ARBA" id="ARBA00022505"/>
    </source>
</evidence>
<feature type="domain" description="4Fe-4S Mo/W bis-MGD-type" evidence="9">
    <location>
        <begin position="31"/>
        <end position="88"/>
    </location>
</feature>
<evidence type="ECO:0000256" key="7">
    <source>
        <dbReference type="ARBA" id="ARBA00023004"/>
    </source>
</evidence>
<gene>
    <name evidence="10" type="ORF">GKG38_07670</name>
</gene>
<evidence type="ECO:0000313" key="10">
    <source>
        <dbReference type="EMBL" id="MSA94937.1"/>
    </source>
</evidence>
<dbReference type="EMBL" id="WKZA01000028">
    <property type="protein sequence ID" value="MSA94937.1"/>
    <property type="molecule type" value="Genomic_DNA"/>
</dbReference>
<dbReference type="GO" id="GO:0016491">
    <property type="term" value="F:oxidoreductase activity"/>
    <property type="evidence" value="ECO:0007669"/>
    <property type="project" value="UniProtKB-KW"/>
</dbReference>
<keyword evidence="6" id="KW-0560">Oxidoreductase</keyword>
<dbReference type="SUPFAM" id="SSF53706">
    <property type="entry name" value="Formate dehydrogenase/DMSO reductase, domains 1-3"/>
    <property type="match status" value="1"/>
</dbReference>
<dbReference type="SMART" id="SM00926">
    <property type="entry name" value="Molybdop_Fe4S4"/>
    <property type="match status" value="1"/>
</dbReference>
<accession>A0A7K0IBB9</accession>
<dbReference type="PANTHER" id="PTHR43742:SF9">
    <property type="entry name" value="TETRATHIONATE REDUCTASE SUBUNIT A"/>
    <property type="match status" value="1"/>
</dbReference>
<sequence>MGRRIARQAIETRGTEDENVENAQTSIDGETRKVYAGCRSCHLNCPVWVTVKDGRAVKVEGDPKLGPPNMGKACVRASEAIQFEYSPTRLRYPLKRAGKRGEGKWERVSWDQAVDEIAAKIHEMVEKHGAETFVLPGRTGRHDMGWVAHRIARTIGTPNNYYGAIQVCYLPQFHEQVNYGFYTATGGGSAATKCHVSFSAEQAYAWPIQAQTIMANKENGMKLIVVDPVQGVYASKADEWVPVRPGTDVGLIMGMAKVIIDKGLYDKDYVVRWSNAPFLVRGDTGGLLLESDIVEGGSDKRFMVWDEKEDRLKYWDAEEIQWEGGPSGKAHYDHLVELFEKNKTSTEKSPAADLPDSIMPALFGEHEVELCTRGGKITCIPAFQMLANNVAEWTPEHTESITGVPADQVERVATMIGTLKPVDINQGMQYMSTNVSQYVNAINVLKIITGSVDVAGGNVLGAFYPVTPHAFPSELDLSWADGLPLEQKRKRLGYYTHRVGCGYAWEEMVKWQPIRPQNADGAMLFPDLTSVMEAAETGRPYPVHGIIAISSNWLMHDPTLARWLKLLEDETKIELHVVTDVVMTPTAEMADYVLPAVTWMERNFLNFGTGGGSSPLHQAYNKAVEPLCEARHDYDFGAMLSKALGKYDKRYVEGRLNHEWTNHWAGEYGKFWPADTIDGQRDLLSREFLGMPFEDVLKRRVVAVPGADTPPSTERFLIAGKFPTDTGKANLFSTIHQKCGYPPLPVYVEPAESPLSRPDLAKDYPLVGSYGKRQAGFFHSEFRQLPWTREMTRTPDVFINPETAAQFGVAENDWIWVESPPTGGRAPYNKIMGKVSFRFMVAPGIVSYSQHAWWRPEKTVEEELHGAFEWNTEALIEVENNCPETGSGGYRSQICRIYKATEEDIARYRPEITREQLEALMPMTPEECAK</sequence>
<dbReference type="PANTHER" id="PTHR43742">
    <property type="entry name" value="TRIMETHYLAMINE-N-OXIDE REDUCTASE"/>
    <property type="match status" value="1"/>
</dbReference>
<protein>
    <submittedName>
        <fullName evidence="10">Molybdopterin-dependent oxidoreductase</fullName>
    </submittedName>
</protein>
<comment type="caution">
    <text evidence="10">The sequence shown here is derived from an EMBL/GenBank/DDBJ whole genome shotgun (WGS) entry which is preliminary data.</text>
</comment>
<evidence type="ECO:0000256" key="5">
    <source>
        <dbReference type="ARBA" id="ARBA00022729"/>
    </source>
</evidence>
<evidence type="ECO:0000313" key="11">
    <source>
        <dbReference type="Proteomes" id="UP000462865"/>
    </source>
</evidence>
<dbReference type="PROSITE" id="PS51669">
    <property type="entry name" value="4FE4S_MOW_BIS_MGD"/>
    <property type="match status" value="1"/>
</dbReference>
<dbReference type="Gene3D" id="2.20.25.90">
    <property type="entry name" value="ADC-like domains"/>
    <property type="match status" value="1"/>
</dbReference>
<name>A0A7K0IBB9_9ACTN</name>
<dbReference type="InterPro" id="IPR006656">
    <property type="entry name" value="Mopterin_OxRdtase"/>
</dbReference>
<dbReference type="AlphaFoldDB" id="A0A7K0IBB9"/>
<reference evidence="10 11" key="1">
    <citation type="journal article" date="2019" name="Nat. Med.">
        <title>A library of human gut bacterial isolates paired with longitudinal multiomics data enables mechanistic microbiome research.</title>
        <authorList>
            <person name="Poyet M."/>
            <person name="Groussin M."/>
            <person name="Gibbons S.M."/>
            <person name="Avila-Pacheco J."/>
            <person name="Jiang X."/>
            <person name="Kearney S.M."/>
            <person name="Perrotta A.R."/>
            <person name="Berdy B."/>
            <person name="Zhao S."/>
            <person name="Lieberman T.D."/>
            <person name="Swanson P.K."/>
            <person name="Smith M."/>
            <person name="Roesemann S."/>
            <person name="Alexander J.E."/>
            <person name="Rich S.A."/>
            <person name="Livny J."/>
            <person name="Vlamakis H."/>
            <person name="Clish C."/>
            <person name="Bullock K."/>
            <person name="Deik A."/>
            <person name="Scott J."/>
            <person name="Pierce K.A."/>
            <person name="Xavier R.J."/>
            <person name="Alm E.J."/>
        </authorList>
    </citation>
    <scope>NUCLEOTIDE SEQUENCE [LARGE SCALE GENOMIC DNA]</scope>
    <source>
        <strain evidence="10 11">BIOML-A1</strain>
    </source>
</reference>
<dbReference type="InterPro" id="IPR009010">
    <property type="entry name" value="Asp_de-COase-like_dom_sf"/>
</dbReference>
<dbReference type="InterPro" id="IPR006657">
    <property type="entry name" value="MoPterin_dinucl-bd_dom"/>
</dbReference>
<dbReference type="GO" id="GO:0046872">
    <property type="term" value="F:metal ion binding"/>
    <property type="evidence" value="ECO:0007669"/>
    <property type="project" value="UniProtKB-KW"/>
</dbReference>
<dbReference type="SUPFAM" id="SSF50692">
    <property type="entry name" value="ADC-like"/>
    <property type="match status" value="1"/>
</dbReference>
<keyword evidence="3" id="KW-0500">Molybdenum</keyword>
<dbReference type="Pfam" id="PF01568">
    <property type="entry name" value="Molydop_binding"/>
    <property type="match status" value="1"/>
</dbReference>
<evidence type="ECO:0000256" key="6">
    <source>
        <dbReference type="ARBA" id="ARBA00023002"/>
    </source>
</evidence>
<dbReference type="Gene3D" id="3.40.228.10">
    <property type="entry name" value="Dimethylsulfoxide Reductase, domain 2"/>
    <property type="match status" value="1"/>
</dbReference>
<organism evidence="10 11">
    <name type="scientific">Gordonibacter urolithinfaciens</name>
    <dbReference type="NCBI Taxonomy" id="1335613"/>
    <lineage>
        <taxon>Bacteria</taxon>
        <taxon>Bacillati</taxon>
        <taxon>Actinomycetota</taxon>
        <taxon>Coriobacteriia</taxon>
        <taxon>Eggerthellales</taxon>
        <taxon>Eggerthellaceae</taxon>
        <taxon>Gordonibacter</taxon>
    </lineage>
</organism>
<keyword evidence="2" id="KW-0004">4Fe-4S</keyword>
<dbReference type="Pfam" id="PF00384">
    <property type="entry name" value="Molybdopterin"/>
    <property type="match status" value="1"/>
</dbReference>
<dbReference type="Gene3D" id="3.40.50.740">
    <property type="match status" value="2"/>
</dbReference>
<evidence type="ECO:0000256" key="4">
    <source>
        <dbReference type="ARBA" id="ARBA00022723"/>
    </source>
</evidence>
<dbReference type="Gene3D" id="2.40.40.20">
    <property type="match status" value="1"/>
</dbReference>
<comment type="similarity">
    <text evidence="1">Belongs to the prokaryotic molybdopterin-containing oxidoreductase family.</text>
</comment>